<organism evidence="1 2">
    <name type="scientific">Ruminiclostridium papyrosolvens DSM 2782</name>
    <dbReference type="NCBI Taxonomy" id="588581"/>
    <lineage>
        <taxon>Bacteria</taxon>
        <taxon>Bacillati</taxon>
        <taxon>Bacillota</taxon>
        <taxon>Clostridia</taxon>
        <taxon>Eubacteriales</taxon>
        <taxon>Oscillospiraceae</taxon>
        <taxon>Ruminiclostridium</taxon>
    </lineage>
</organism>
<protein>
    <submittedName>
        <fullName evidence="1">Uncharacterized protein</fullName>
    </submittedName>
</protein>
<name>F1TCS0_9FIRM</name>
<keyword evidence="2" id="KW-1185">Reference proteome</keyword>
<comment type="caution">
    <text evidence="1">The sequence shown here is derived from an EMBL/GenBank/DDBJ whole genome shotgun (WGS) entry which is preliminary data.</text>
</comment>
<proteinExistence type="predicted"/>
<dbReference type="eggNOG" id="ENOG5033SEK">
    <property type="taxonomic scope" value="Bacteria"/>
</dbReference>
<dbReference type="OrthoDB" id="1738830at2"/>
<accession>F1TCS0</accession>
<evidence type="ECO:0000313" key="1">
    <source>
        <dbReference type="EMBL" id="EGD47787.1"/>
    </source>
</evidence>
<gene>
    <name evidence="1" type="ORF">Cpap_2190</name>
</gene>
<reference evidence="1" key="2">
    <citation type="submission" date="2011-01" db="EMBL/GenBank/DDBJ databases">
        <title>The Non-contiguous Finished genome of Clostridium papyrosolvens.</title>
        <authorList>
            <person name="Lucas S."/>
            <person name="Copeland A."/>
            <person name="Lapidus A."/>
            <person name="Cheng J.-F."/>
            <person name="Goodwin L."/>
            <person name="Pitluck S."/>
            <person name="Misra M."/>
            <person name="Chertkov O."/>
            <person name="Detter J.C."/>
            <person name="Han C."/>
            <person name="Tapia R."/>
            <person name="Land M."/>
            <person name="Hauser L."/>
            <person name="Kyrpides N."/>
            <person name="Ivanova N."/>
            <person name="Pagani I."/>
            <person name="Mouttaki H."/>
            <person name="He Z."/>
            <person name="Zhou J."/>
            <person name="Hemme C.L."/>
            <person name="Woyke T."/>
        </authorList>
    </citation>
    <scope>NUCLEOTIDE SEQUENCE [LARGE SCALE GENOMIC DNA]</scope>
    <source>
        <strain evidence="1">DSM 2782</strain>
    </source>
</reference>
<sequence>MGVLFIGLAVTFLVLLVFVSAADYAVYTYKRNSVSKAMDYAVTAAVQNINKDKSLEGLSEGFDENTGTRLTDGIEINIDKAETTFLSVFEGNSSQRQTDIKGNLLICATSVSGGDVDYRIKTSSGEVIAGKVETPYLIEDRINAAAKSCWPDSYEGSSRIFINSNPKSNMIEKGTYLFAYIKGIKITGIFTQRKLALSCFGGAKLERANVKTK</sequence>
<dbReference type="AlphaFoldDB" id="F1TCS0"/>
<evidence type="ECO:0000313" key="2">
    <source>
        <dbReference type="Proteomes" id="UP000003860"/>
    </source>
</evidence>
<reference evidence="1" key="1">
    <citation type="submission" date="2009-07" db="EMBL/GenBank/DDBJ databases">
        <authorList>
            <consortium name="US DOE Joint Genome Institute (JGI-PGF)"/>
            <person name="Lucas S."/>
            <person name="Copeland A."/>
            <person name="Lapidus A."/>
            <person name="Glavina del Rio T."/>
            <person name="Tice H."/>
            <person name="Bruce D."/>
            <person name="Goodwin L."/>
            <person name="Pitluck S."/>
            <person name="Larimer F."/>
            <person name="Land M.L."/>
            <person name="Mouttaki H."/>
            <person name="He Z."/>
            <person name="Zhou J."/>
            <person name="Hemme C.L."/>
        </authorList>
    </citation>
    <scope>NUCLEOTIDE SEQUENCE</scope>
    <source>
        <strain evidence="1">DSM 2782</strain>
    </source>
</reference>
<dbReference type="Proteomes" id="UP000003860">
    <property type="component" value="Unassembled WGS sequence"/>
</dbReference>
<dbReference type="STRING" id="588581.Cpap_2190"/>
<dbReference type="EMBL" id="ACXX02000006">
    <property type="protein sequence ID" value="EGD47787.1"/>
    <property type="molecule type" value="Genomic_DNA"/>
</dbReference>